<feature type="transmembrane region" description="Helical" evidence="1">
    <location>
        <begin position="48"/>
        <end position="71"/>
    </location>
</feature>
<dbReference type="AlphaFoldDB" id="Q6UKF3"/>
<feature type="transmembrane region" description="Helical" evidence="1">
    <location>
        <begin position="127"/>
        <end position="152"/>
    </location>
</feature>
<geneLocation type="mitochondrion" evidence="2"/>
<keyword evidence="1" id="KW-1133">Transmembrane helix</keyword>
<evidence type="ECO:0000313" key="2">
    <source>
        <dbReference type="EMBL" id="AAR13397.1"/>
    </source>
</evidence>
<name>Q6UKF3_9BILA</name>
<reference evidence="2" key="1">
    <citation type="journal article" date="2004" name="Mol. Biol. Evol.">
        <title>The mitochondrial genome of Phoronis architecta--comparisons demonstrate that phoronids are lophotrochozoan protostomes.</title>
        <authorList>
            <person name="Helfenbein K.G."/>
            <person name="Boore J.L."/>
        </authorList>
    </citation>
    <scope>NUCLEOTIDE SEQUENCE</scope>
</reference>
<evidence type="ECO:0000256" key="1">
    <source>
        <dbReference type="SAM" id="Phobius"/>
    </source>
</evidence>
<keyword evidence="1" id="KW-0472">Membrane</keyword>
<organism evidence="2">
    <name type="scientific">Phoronis psammophila</name>
    <dbReference type="NCBI Taxonomy" id="67897"/>
    <lineage>
        <taxon>Eukaryota</taxon>
        <taxon>Metazoa</taxon>
        <taxon>Spiralia</taxon>
        <taxon>Lophotrochozoa</taxon>
        <taxon>Phoronida</taxon>
        <taxon>Phoronidae</taxon>
        <taxon>Phoronis</taxon>
    </lineage>
</organism>
<protein>
    <submittedName>
        <fullName evidence="2">NADH dehydrogenase subunit 6</fullName>
    </submittedName>
</protein>
<keyword evidence="2" id="KW-0496">Mitochondrion</keyword>
<feature type="transmembrane region" description="Helical" evidence="1">
    <location>
        <begin position="83"/>
        <end position="107"/>
    </location>
</feature>
<proteinExistence type="predicted"/>
<accession>Q6UKF3</accession>
<keyword evidence="1" id="KW-0812">Transmembrane</keyword>
<sequence>MNMRMLLFLGVVSVSMYMYMTRPLSLGALIMLTSLALTVILGLTINSWWGLILFLVYVGALLVLFVYVMAMSPNCFFSRPKKLTALSMMLMVLMMVSFSLILLFPKVEFKPYSASFLELQKPLLLDSFYNMTCLISLSVVLLIAMIAVVYLLPGKNQGAPLRPFN</sequence>
<dbReference type="EMBL" id="AY368231">
    <property type="protein sequence ID" value="AAR13397.1"/>
    <property type="molecule type" value="Genomic_DNA"/>
</dbReference>